<evidence type="ECO:0000313" key="1">
    <source>
        <dbReference type="Proteomes" id="UP000887576"/>
    </source>
</evidence>
<dbReference type="WBParaSite" id="JU765_v2.g16224.t1">
    <property type="protein sequence ID" value="JU765_v2.g16224.t1"/>
    <property type="gene ID" value="JU765_v2.g16224"/>
</dbReference>
<protein>
    <submittedName>
        <fullName evidence="2">Uncharacterized protein</fullName>
    </submittedName>
</protein>
<accession>A0AC34QH65</accession>
<proteinExistence type="predicted"/>
<dbReference type="Proteomes" id="UP000887576">
    <property type="component" value="Unplaced"/>
</dbReference>
<organism evidence="1 2">
    <name type="scientific">Panagrolaimus sp. JU765</name>
    <dbReference type="NCBI Taxonomy" id="591449"/>
    <lineage>
        <taxon>Eukaryota</taxon>
        <taxon>Metazoa</taxon>
        <taxon>Ecdysozoa</taxon>
        <taxon>Nematoda</taxon>
        <taxon>Chromadorea</taxon>
        <taxon>Rhabditida</taxon>
        <taxon>Tylenchina</taxon>
        <taxon>Panagrolaimomorpha</taxon>
        <taxon>Panagrolaimoidea</taxon>
        <taxon>Panagrolaimidae</taxon>
        <taxon>Panagrolaimus</taxon>
    </lineage>
</organism>
<name>A0AC34QH65_9BILA</name>
<evidence type="ECO:0000313" key="2">
    <source>
        <dbReference type="WBParaSite" id="JU765_v2.g16224.t1"/>
    </source>
</evidence>
<reference evidence="2" key="1">
    <citation type="submission" date="2022-11" db="UniProtKB">
        <authorList>
            <consortium name="WormBaseParasite"/>
        </authorList>
    </citation>
    <scope>IDENTIFICATION</scope>
</reference>
<sequence>MTNVEFPELVLNGQLIKKEETFASPSKVHFGGGDGNSIETQNDSENDQTNYFTRGVHDSQYNSSFGSRLSTVIRRSLRLPPKRNLSTGNRSSSSRFKQQLSVIEEKGQHFTEFSDLRKLPCAPGYGTLEELQYYLRLNRITQLKNMMLGIYWAFSGEMSDMIHDKKFRKHCFFN</sequence>